<protein>
    <submittedName>
        <fullName evidence="2">Colanic acid biosynthesis glycosyltransferase</fullName>
    </submittedName>
</protein>
<dbReference type="Proteomes" id="UP000217177">
    <property type="component" value="Chromosome"/>
</dbReference>
<gene>
    <name evidence="2" type="ORF">A1sIA79_00245</name>
</gene>
<reference evidence="2 3" key="1">
    <citation type="submission" date="2016-07" db="EMBL/GenBank/DDBJ databases">
        <title>High microdiversification within the ubiquitous acI lineage of Actinobacteria.</title>
        <authorList>
            <person name="Neuenschwander S.M."/>
            <person name="Salcher M."/>
            <person name="Ghai R."/>
            <person name="Pernthaler J."/>
        </authorList>
    </citation>
    <scope>NUCLEOTIDE SEQUENCE [LARGE SCALE GENOMIC DNA]</scope>
    <source>
        <strain evidence="2">MMS-IA-79</strain>
    </source>
</reference>
<proteinExistence type="predicted"/>
<evidence type="ECO:0000313" key="2">
    <source>
        <dbReference type="EMBL" id="ASY16711.1"/>
    </source>
</evidence>
<dbReference type="InterPro" id="IPR001173">
    <property type="entry name" value="Glyco_trans_2-like"/>
</dbReference>
<keyword evidence="3" id="KW-1185">Reference proteome</keyword>
<dbReference type="Pfam" id="PF00535">
    <property type="entry name" value="Glycos_transf_2"/>
    <property type="match status" value="1"/>
</dbReference>
<dbReference type="SUPFAM" id="SSF53448">
    <property type="entry name" value="Nucleotide-diphospho-sugar transferases"/>
    <property type="match status" value="1"/>
</dbReference>
<accession>A0ABN5BC96</accession>
<dbReference type="EMBL" id="CP016774">
    <property type="protein sequence ID" value="ASY16711.1"/>
    <property type="molecule type" value="Genomic_DNA"/>
</dbReference>
<dbReference type="InterPro" id="IPR029044">
    <property type="entry name" value="Nucleotide-diphossugar_trans"/>
</dbReference>
<evidence type="ECO:0000259" key="1">
    <source>
        <dbReference type="Pfam" id="PF00535"/>
    </source>
</evidence>
<dbReference type="RefSeq" id="WP_095674262.1">
    <property type="nucleotide sequence ID" value="NZ_CP016774.1"/>
</dbReference>
<organism evidence="2 3">
    <name type="scientific">Candidatus Planktophila versatilis</name>
    <dbReference type="NCBI Taxonomy" id="1884905"/>
    <lineage>
        <taxon>Bacteria</taxon>
        <taxon>Bacillati</taxon>
        <taxon>Actinomycetota</taxon>
        <taxon>Actinomycetes</taxon>
        <taxon>Candidatus Nanopelagicales</taxon>
        <taxon>Candidatus Nanopelagicaceae</taxon>
        <taxon>Candidatus Planktophila</taxon>
    </lineage>
</organism>
<evidence type="ECO:0000313" key="3">
    <source>
        <dbReference type="Proteomes" id="UP000217177"/>
    </source>
</evidence>
<name>A0ABN5BC96_9ACTN</name>
<feature type="domain" description="Glycosyltransferase 2-like" evidence="1">
    <location>
        <begin position="19"/>
        <end position="118"/>
    </location>
</feature>
<dbReference type="Gene3D" id="3.90.550.10">
    <property type="entry name" value="Spore Coat Polysaccharide Biosynthesis Protein SpsA, Chain A"/>
    <property type="match status" value="1"/>
</dbReference>
<sequence length="257" mass="28916">MSASPTLTLVTVSAFDLSRLSRTIESCKGMVADLEHLFVIPSNDLESLEAIDLYSKTANFDVRVVHDNKEGIYAAMNLGALSAQGIYCLFLNAGDEVFSGPTVRKNVETLKVLNPIWGVTGVSLPWNANYYAYQSMDKDFRKQKSNGYVSHQSVFVRLDIFKKLNGLDVKFPIAADTKQIFQLSALCSPQILEGIAIKVEQGFNVTSNNRESRIEVLRLINSIGGVVTRLVSNFYFFKRELNFISRYILRLFREFNS</sequence>